<gene>
    <name evidence="1" type="ORF">ETB97_001784</name>
</gene>
<protein>
    <submittedName>
        <fullName evidence="1">Uncharacterized protein</fullName>
    </submittedName>
</protein>
<keyword evidence="2" id="KW-1185">Reference proteome</keyword>
<evidence type="ECO:0000313" key="1">
    <source>
        <dbReference type="EMBL" id="KAF5860250.1"/>
    </source>
</evidence>
<accession>A0A8H6E6S4</accession>
<proteinExistence type="predicted"/>
<dbReference type="AlphaFoldDB" id="A0A5N6FEL6"/>
<dbReference type="EMBL" id="SPNV01000136">
    <property type="protein sequence ID" value="KAF5860250.1"/>
    <property type="molecule type" value="Genomic_DNA"/>
</dbReference>
<name>A0A5N6FEL6_PETAA</name>
<comment type="caution">
    <text evidence="1">The sequence shown here is derived from an EMBL/GenBank/DDBJ whole genome shotgun (WGS) entry which is preliminary data.</text>
</comment>
<dbReference type="Proteomes" id="UP000541154">
    <property type="component" value="Unassembled WGS sequence"/>
</dbReference>
<accession>A0A5N6FEL6</accession>
<evidence type="ECO:0000313" key="2">
    <source>
        <dbReference type="Proteomes" id="UP000541154"/>
    </source>
</evidence>
<sequence length="100" mass="11040">MSPISGNSHSERPAQKRNWIVEVVRSPAPATRGAASRLRAQPVDFGVGILCRWIIADSAGWRGGFYSAAITNTFAFLLSWWQIPRRLVGGRFLAYAGVCY</sequence>
<organism evidence="1 2">
    <name type="scientific">Petromyces alliaceus</name>
    <name type="common">Aspergillus alliaceus</name>
    <dbReference type="NCBI Taxonomy" id="209559"/>
    <lineage>
        <taxon>Eukaryota</taxon>
        <taxon>Fungi</taxon>
        <taxon>Dikarya</taxon>
        <taxon>Ascomycota</taxon>
        <taxon>Pezizomycotina</taxon>
        <taxon>Eurotiomycetes</taxon>
        <taxon>Eurotiomycetidae</taxon>
        <taxon>Eurotiales</taxon>
        <taxon>Aspergillaceae</taxon>
        <taxon>Aspergillus</taxon>
        <taxon>Aspergillus subgen. Circumdati</taxon>
    </lineage>
</organism>
<reference evidence="1 2" key="1">
    <citation type="submission" date="2019-04" db="EMBL/GenBank/DDBJ databases">
        <title>Aspergillus burnettii sp. nov., novel species from soil in southeast Queensland.</title>
        <authorList>
            <person name="Gilchrist C.L.M."/>
            <person name="Pitt J.I."/>
            <person name="Lange L."/>
            <person name="Lacey H.J."/>
            <person name="Vuong D."/>
            <person name="Midgley D.J."/>
            <person name="Greenfield P."/>
            <person name="Bradbury M."/>
            <person name="Lacey E."/>
            <person name="Busk P.K."/>
            <person name="Pilgaard B."/>
            <person name="Chooi Y.H."/>
            <person name="Piggott A.M."/>
        </authorList>
    </citation>
    <scope>NUCLEOTIDE SEQUENCE [LARGE SCALE GENOMIC DNA]</scope>
    <source>
        <strain evidence="1 2">FRR 5400</strain>
    </source>
</reference>